<dbReference type="PANTHER" id="PTHR37823:SF1">
    <property type="entry name" value="CYTOCHROME C-553-LIKE"/>
    <property type="match status" value="1"/>
</dbReference>
<evidence type="ECO:0000313" key="8">
    <source>
        <dbReference type="EMBL" id="MBA8916185.1"/>
    </source>
</evidence>
<evidence type="ECO:0000256" key="3">
    <source>
        <dbReference type="ARBA" id="ARBA00022723"/>
    </source>
</evidence>
<keyword evidence="4" id="KW-0249">Electron transport</keyword>
<evidence type="ECO:0000256" key="1">
    <source>
        <dbReference type="ARBA" id="ARBA00022448"/>
    </source>
</evidence>
<keyword evidence="5 6" id="KW-0408">Iron</keyword>
<dbReference type="GO" id="GO:0009055">
    <property type="term" value="F:electron transfer activity"/>
    <property type="evidence" value="ECO:0007669"/>
    <property type="project" value="InterPro"/>
</dbReference>
<reference evidence="8 9" key="1">
    <citation type="submission" date="2020-08" db="EMBL/GenBank/DDBJ databases">
        <title>Genomic Encyclopedia of Type Strains, Phase IV (KMG-IV): sequencing the most valuable type-strain genomes for metagenomic binning, comparative biology and taxonomic classification.</title>
        <authorList>
            <person name="Goeker M."/>
        </authorList>
    </citation>
    <scope>NUCLEOTIDE SEQUENCE [LARGE SCALE GENOMIC DNA]</scope>
    <source>
        <strain evidence="8 9">DSM 11490</strain>
    </source>
</reference>
<keyword evidence="1" id="KW-0813">Transport</keyword>
<keyword evidence="9" id="KW-1185">Reference proteome</keyword>
<dbReference type="InterPro" id="IPR051811">
    <property type="entry name" value="Cytochrome_c550/c551-like"/>
</dbReference>
<dbReference type="GO" id="GO:0020037">
    <property type="term" value="F:heme binding"/>
    <property type="evidence" value="ECO:0007669"/>
    <property type="project" value="InterPro"/>
</dbReference>
<dbReference type="SUPFAM" id="SSF46626">
    <property type="entry name" value="Cytochrome c"/>
    <property type="match status" value="1"/>
</dbReference>
<gene>
    <name evidence="8" type="ORF">HNR51_005304</name>
</gene>
<protein>
    <submittedName>
        <fullName evidence="8">Mono/diheme cytochrome c family protein</fullName>
    </submittedName>
</protein>
<keyword evidence="2 6" id="KW-0349">Heme</keyword>
<dbReference type="Proteomes" id="UP000543554">
    <property type="component" value="Unassembled WGS sequence"/>
</dbReference>
<dbReference type="Pfam" id="PF13442">
    <property type="entry name" value="Cytochrome_CBB3"/>
    <property type="match status" value="1"/>
</dbReference>
<evidence type="ECO:0000256" key="2">
    <source>
        <dbReference type="ARBA" id="ARBA00022617"/>
    </source>
</evidence>
<comment type="caution">
    <text evidence="8">The sequence shown here is derived from an EMBL/GenBank/DDBJ whole genome shotgun (WGS) entry which is preliminary data.</text>
</comment>
<proteinExistence type="predicted"/>
<feature type="domain" description="Cytochrome c" evidence="7">
    <location>
        <begin position="39"/>
        <end position="120"/>
    </location>
</feature>
<sequence>MRLPTTALLLIAALPVALPVALPIALPAVLPTAAHALDAQARRGETIARTNCARCHAIGRIGASPLAEAPPFRELHRRYPVTDLSEALAEGITTGHPTMPEFRLDPDEAQALIAYLQTLER</sequence>
<dbReference type="InterPro" id="IPR036909">
    <property type="entry name" value="Cyt_c-like_dom_sf"/>
</dbReference>
<dbReference type="RefSeq" id="WP_239681402.1">
    <property type="nucleotide sequence ID" value="NZ_BPRF01000001.1"/>
</dbReference>
<dbReference type="EMBL" id="JACJIB010000016">
    <property type="protein sequence ID" value="MBA8916185.1"/>
    <property type="molecule type" value="Genomic_DNA"/>
</dbReference>
<keyword evidence="3 6" id="KW-0479">Metal-binding</keyword>
<evidence type="ECO:0000256" key="4">
    <source>
        <dbReference type="ARBA" id="ARBA00022982"/>
    </source>
</evidence>
<accession>A0AA40VEK7</accession>
<dbReference type="Gene3D" id="1.10.760.10">
    <property type="entry name" value="Cytochrome c-like domain"/>
    <property type="match status" value="1"/>
</dbReference>
<dbReference type="PANTHER" id="PTHR37823">
    <property type="entry name" value="CYTOCHROME C-553-LIKE"/>
    <property type="match status" value="1"/>
</dbReference>
<evidence type="ECO:0000259" key="7">
    <source>
        <dbReference type="PROSITE" id="PS51007"/>
    </source>
</evidence>
<name>A0AA40VEK7_9HYPH</name>
<evidence type="ECO:0000313" key="9">
    <source>
        <dbReference type="Proteomes" id="UP000543554"/>
    </source>
</evidence>
<organism evidence="8 9">
    <name type="scientific">Methylorubrum thiocyanatum</name>
    <dbReference type="NCBI Taxonomy" id="47958"/>
    <lineage>
        <taxon>Bacteria</taxon>
        <taxon>Pseudomonadati</taxon>
        <taxon>Pseudomonadota</taxon>
        <taxon>Alphaproteobacteria</taxon>
        <taxon>Hyphomicrobiales</taxon>
        <taxon>Methylobacteriaceae</taxon>
        <taxon>Methylorubrum</taxon>
    </lineage>
</organism>
<dbReference type="AlphaFoldDB" id="A0AA40VEK7"/>
<evidence type="ECO:0000256" key="5">
    <source>
        <dbReference type="ARBA" id="ARBA00023004"/>
    </source>
</evidence>
<dbReference type="PROSITE" id="PS51007">
    <property type="entry name" value="CYTC"/>
    <property type="match status" value="1"/>
</dbReference>
<dbReference type="GO" id="GO:0046872">
    <property type="term" value="F:metal ion binding"/>
    <property type="evidence" value="ECO:0007669"/>
    <property type="project" value="UniProtKB-KW"/>
</dbReference>
<evidence type="ECO:0000256" key="6">
    <source>
        <dbReference type="PROSITE-ProRule" id="PRU00433"/>
    </source>
</evidence>
<dbReference type="InterPro" id="IPR009056">
    <property type="entry name" value="Cyt_c-like_dom"/>
</dbReference>